<evidence type="ECO:0000313" key="7">
    <source>
        <dbReference type="Proteomes" id="UP000199288"/>
    </source>
</evidence>
<dbReference type="GO" id="GO:0016117">
    <property type="term" value="P:carotenoid biosynthetic process"/>
    <property type="evidence" value="ECO:0007669"/>
    <property type="project" value="UniProtKB-KW"/>
</dbReference>
<feature type="domain" description="Amine oxidase" evidence="5">
    <location>
        <begin position="11"/>
        <end position="503"/>
    </location>
</feature>
<protein>
    <submittedName>
        <fullName evidence="6">Phytoene desaturase</fullName>
    </submittedName>
</protein>
<evidence type="ECO:0000256" key="3">
    <source>
        <dbReference type="ARBA" id="ARBA00023002"/>
    </source>
</evidence>
<dbReference type="RefSeq" id="WP_092560743.1">
    <property type="nucleotide sequence ID" value="NZ_FNQV01000001.1"/>
</dbReference>
<comment type="pathway">
    <text evidence="1 4">Carotenoid biosynthesis.</text>
</comment>
<dbReference type="AlphaFoldDB" id="A0A1H3VEP8"/>
<dbReference type="SUPFAM" id="SSF51905">
    <property type="entry name" value="FAD/NAD(P)-binding domain"/>
    <property type="match status" value="1"/>
</dbReference>
<reference evidence="7" key="1">
    <citation type="submission" date="2016-10" db="EMBL/GenBank/DDBJ databases">
        <authorList>
            <person name="Varghese N."/>
            <person name="Submissions S."/>
        </authorList>
    </citation>
    <scope>NUCLEOTIDE SEQUENCE [LARGE SCALE GENOMIC DNA]</scope>
    <source>
        <strain evidence="7">KPR-1</strain>
    </source>
</reference>
<dbReference type="Proteomes" id="UP000199288">
    <property type="component" value="Unassembled WGS sequence"/>
</dbReference>
<comment type="similarity">
    <text evidence="4">Belongs to the carotenoid/retinoid oxidoreductase family.</text>
</comment>
<dbReference type="EMBL" id="FNQV01000001">
    <property type="protein sequence ID" value="SDZ73141.1"/>
    <property type="molecule type" value="Genomic_DNA"/>
</dbReference>
<evidence type="ECO:0000256" key="4">
    <source>
        <dbReference type="RuleBase" id="RU362075"/>
    </source>
</evidence>
<dbReference type="InterPro" id="IPR002937">
    <property type="entry name" value="Amino_oxidase"/>
</dbReference>
<dbReference type="InterPro" id="IPR014105">
    <property type="entry name" value="Carotenoid/retinoid_OxRdtase"/>
</dbReference>
<dbReference type="Pfam" id="PF01593">
    <property type="entry name" value="Amino_oxidase"/>
    <property type="match status" value="1"/>
</dbReference>
<dbReference type="Gene3D" id="3.50.50.60">
    <property type="entry name" value="FAD/NAD(P)-binding domain"/>
    <property type="match status" value="2"/>
</dbReference>
<proteinExistence type="inferred from homology"/>
<evidence type="ECO:0000256" key="2">
    <source>
        <dbReference type="ARBA" id="ARBA00022746"/>
    </source>
</evidence>
<keyword evidence="3 4" id="KW-0560">Oxidoreductase</keyword>
<name>A0A1H3VEP8_9ACTO</name>
<accession>A0A1H3VEP8</accession>
<gene>
    <name evidence="6" type="ORF">SAMN02910418_00005</name>
</gene>
<dbReference type="GO" id="GO:0016491">
    <property type="term" value="F:oxidoreductase activity"/>
    <property type="evidence" value="ECO:0007669"/>
    <property type="project" value="UniProtKB-KW"/>
</dbReference>
<dbReference type="OrthoDB" id="9774675at2"/>
<evidence type="ECO:0000259" key="5">
    <source>
        <dbReference type="Pfam" id="PF01593"/>
    </source>
</evidence>
<keyword evidence="7" id="KW-1185">Reference proteome</keyword>
<evidence type="ECO:0000256" key="1">
    <source>
        <dbReference type="ARBA" id="ARBA00004829"/>
    </source>
</evidence>
<keyword evidence="2 4" id="KW-0125">Carotenoid biosynthesis</keyword>
<dbReference type="InterPro" id="IPR036188">
    <property type="entry name" value="FAD/NAD-bd_sf"/>
</dbReference>
<sequence length="524" mass="58024">MTRTVIIGAGLGGLATAALLAREGREVVVLEKNADIGGRIGNLETAGFRFDTGPSWYLMPEVMEHFFNLLGTSTDHELRLRPLQPAYQVVSEPGASRVPPVTIPRGVEHVARTFEALERGGGAKLRRYLSSARRTYDMALRYFLYNPFTRYRTLISPEILRGSPTLVRLLGQSLERYINSRFSHPVLRQILGFHAVFIGTSPMAAPAMYHLMSYMDLDQGVFYPEGGFTTLTDRIAHHARAAGARIVTGAEVTGIDTVPGRGRKHRVRQVRWCDEAGEIHHEPADVVVSNADLHHTETQLLKPQQQTYPERWWRRRTSGPSAVIAYLGVRGELPQLQHHNLFFTRDWHTNFEAIFGNNQRFVDPASLYVCKASATDPSVAPPGHENLFILIPGPPDLTVGSGGADGGGDEQVELIADRAIDQIAQWSDIPDLRERIVMRQTLGPCDYQRDFHSWQGSMLGPAHILSQSAMFRAQNQSTKVDGLYYVGATTAPGIGVPMCLISAEVVLKRIRGDHSAGPIPVVED</sequence>
<dbReference type="NCBIfam" id="TIGR02734">
    <property type="entry name" value="crtI_fam"/>
    <property type="match status" value="1"/>
</dbReference>
<organism evidence="6 7">
    <name type="scientific">Bowdeniella nasicola</name>
    <dbReference type="NCBI Taxonomy" id="208480"/>
    <lineage>
        <taxon>Bacteria</taxon>
        <taxon>Bacillati</taxon>
        <taxon>Actinomycetota</taxon>
        <taxon>Actinomycetes</taxon>
        <taxon>Actinomycetales</taxon>
        <taxon>Actinomycetaceae</taxon>
        <taxon>Bowdeniella</taxon>
    </lineage>
</organism>
<dbReference type="PANTHER" id="PTHR43734">
    <property type="entry name" value="PHYTOENE DESATURASE"/>
    <property type="match status" value="1"/>
</dbReference>
<evidence type="ECO:0000313" key="6">
    <source>
        <dbReference type="EMBL" id="SDZ73141.1"/>
    </source>
</evidence>
<dbReference type="PANTHER" id="PTHR43734:SF1">
    <property type="entry name" value="PHYTOENE DESATURASE"/>
    <property type="match status" value="1"/>
</dbReference>